<dbReference type="Proteomes" id="UP000284824">
    <property type="component" value="Unassembled WGS sequence"/>
</dbReference>
<evidence type="ECO:0000313" key="11">
    <source>
        <dbReference type="Proteomes" id="UP000284824"/>
    </source>
</evidence>
<dbReference type="PANTHER" id="PTHR43289:SF6">
    <property type="entry name" value="SERINE_THREONINE-PROTEIN KINASE NEKL-3"/>
    <property type="match status" value="1"/>
</dbReference>
<evidence type="ECO:0000256" key="6">
    <source>
        <dbReference type="ARBA" id="ARBA00022840"/>
    </source>
</evidence>
<dbReference type="Pfam" id="PF00069">
    <property type="entry name" value="Pkinase"/>
    <property type="match status" value="1"/>
</dbReference>
<name>A0A438MER4_9ACTN</name>
<evidence type="ECO:0000259" key="9">
    <source>
        <dbReference type="PROSITE" id="PS50011"/>
    </source>
</evidence>
<protein>
    <recommendedName>
        <fullName evidence="1">non-specific serine/threonine protein kinase</fullName>
        <ecNumber evidence="1">2.7.11.1</ecNumber>
    </recommendedName>
</protein>
<proteinExistence type="predicted"/>
<dbReference type="InterPro" id="IPR000719">
    <property type="entry name" value="Prot_kinase_dom"/>
</dbReference>
<feature type="compositionally biased region" description="Low complexity" evidence="8">
    <location>
        <begin position="431"/>
        <end position="449"/>
    </location>
</feature>
<gene>
    <name evidence="10" type="ORF">EDD27_6727</name>
</gene>
<dbReference type="InterPro" id="IPR017441">
    <property type="entry name" value="Protein_kinase_ATP_BS"/>
</dbReference>
<dbReference type="InterPro" id="IPR011009">
    <property type="entry name" value="Kinase-like_dom_sf"/>
</dbReference>
<evidence type="ECO:0000256" key="5">
    <source>
        <dbReference type="ARBA" id="ARBA00022777"/>
    </source>
</evidence>
<dbReference type="PROSITE" id="PS00108">
    <property type="entry name" value="PROTEIN_KINASE_ST"/>
    <property type="match status" value="1"/>
</dbReference>
<feature type="region of interest" description="Disordered" evidence="8">
    <location>
        <begin position="733"/>
        <end position="774"/>
    </location>
</feature>
<keyword evidence="3" id="KW-0808">Transferase</keyword>
<feature type="compositionally biased region" description="Low complexity" evidence="8">
    <location>
        <begin position="341"/>
        <end position="362"/>
    </location>
</feature>
<dbReference type="EC" id="2.7.11.1" evidence="1"/>
<dbReference type="SUPFAM" id="SSF56112">
    <property type="entry name" value="Protein kinase-like (PK-like)"/>
    <property type="match status" value="1"/>
</dbReference>
<accession>A0A438MER4</accession>
<dbReference type="Gene3D" id="1.10.510.10">
    <property type="entry name" value="Transferase(Phosphotransferase) domain 1"/>
    <property type="match status" value="1"/>
</dbReference>
<evidence type="ECO:0000256" key="3">
    <source>
        <dbReference type="ARBA" id="ARBA00022679"/>
    </source>
</evidence>
<feature type="compositionally biased region" description="Basic and acidic residues" evidence="8">
    <location>
        <begin position="757"/>
        <end position="774"/>
    </location>
</feature>
<dbReference type="InterPro" id="IPR008271">
    <property type="entry name" value="Ser/Thr_kinase_AS"/>
</dbReference>
<reference evidence="10 11" key="1">
    <citation type="submission" date="2019-01" db="EMBL/GenBank/DDBJ databases">
        <title>Sequencing the genomes of 1000 actinobacteria strains.</title>
        <authorList>
            <person name="Klenk H.-P."/>
        </authorList>
    </citation>
    <scope>NUCLEOTIDE SEQUENCE [LARGE SCALE GENOMIC DNA]</scope>
    <source>
        <strain evidence="10 11">DSM 43925</strain>
    </source>
</reference>
<comment type="caution">
    <text evidence="10">The sequence shown here is derived from an EMBL/GenBank/DDBJ whole genome shotgun (WGS) entry which is preliminary data.</text>
</comment>
<feature type="region of interest" description="Disordered" evidence="8">
    <location>
        <begin position="341"/>
        <end position="449"/>
    </location>
</feature>
<evidence type="ECO:0000256" key="1">
    <source>
        <dbReference type="ARBA" id="ARBA00012513"/>
    </source>
</evidence>
<evidence type="ECO:0000256" key="7">
    <source>
        <dbReference type="PROSITE-ProRule" id="PRU10141"/>
    </source>
</evidence>
<dbReference type="GO" id="GO:0005524">
    <property type="term" value="F:ATP binding"/>
    <property type="evidence" value="ECO:0007669"/>
    <property type="project" value="UniProtKB-UniRule"/>
</dbReference>
<dbReference type="EMBL" id="SAUN01000001">
    <property type="protein sequence ID" value="RVX44011.1"/>
    <property type="molecule type" value="Genomic_DNA"/>
</dbReference>
<evidence type="ECO:0000313" key="10">
    <source>
        <dbReference type="EMBL" id="RVX44011.1"/>
    </source>
</evidence>
<dbReference type="PROSITE" id="PS00107">
    <property type="entry name" value="PROTEIN_KINASE_ATP"/>
    <property type="match status" value="1"/>
</dbReference>
<feature type="compositionally biased region" description="Pro residues" evidence="8">
    <location>
        <begin position="363"/>
        <end position="372"/>
    </location>
</feature>
<keyword evidence="5 10" id="KW-0418">Kinase</keyword>
<keyword evidence="6 7" id="KW-0067">ATP-binding</keyword>
<keyword evidence="11" id="KW-1185">Reference proteome</keyword>
<evidence type="ECO:0000256" key="2">
    <source>
        <dbReference type="ARBA" id="ARBA00022527"/>
    </source>
</evidence>
<dbReference type="GO" id="GO:0004674">
    <property type="term" value="F:protein serine/threonine kinase activity"/>
    <property type="evidence" value="ECO:0007669"/>
    <property type="project" value="UniProtKB-KW"/>
</dbReference>
<dbReference type="CDD" id="cd14014">
    <property type="entry name" value="STKc_PknB_like"/>
    <property type="match status" value="1"/>
</dbReference>
<sequence>MEWSAPGYTEVRQLGTGASGRVVLAVHDETGVKVAIKYLAADLLGDPAALARFQSEARLLTTLRDPHIATMWEYIQDAGGACIVMELVNGVSLRALLREHGATEPEAALVVLKGSLLGLARAHTLGLVHRDYKPENVIVRDDGISKLVDFGIAVRRGTVARPEGTPPYMAPELWEGRPASPSTDVYAATAVFFECLTGHRPYRSTEPSVLGYQHVHAPVPFHDTPEPVHRLIRRGLAKDPGQRPESALDFVAELDAVARAAYGEDWEERGKRRLAALVALLALLLPTPPPAATPEVSTSLARTVFRGLRSNASSVARVAIGGALAAAVAVAVVVVVANREPTPAGPIGAAAAVPPTELTPEPASAPPTTPEPTPEETPESSPESTPGTDSENTPAAVLPEESPSVSPPASTRPATTPTRTRTPTPTPTPTTTPTSIPTATATLTPTPTVITPSPATSVLAIGLGDLIVTENGVATTINVRASGTAAVTATATWAASGTDGRTERVRLAGSTTYTRTLTWSMGGRPCGKTITLTVSTSPAAPGGDRTASVTVPPCPTRVTGLRVGLVIPAAPSRVAQARIRVTASGTAEIPVQAEFALNGDPIGTRTANLSGQTSYSRTLTHTFRSRPCGATLSVKVTAGGRTATAQTSVPCPPKPAEVRRVSILRAGPGDGLTATVQVLTSNTQPVRLTVAFSAGELGDTRSETLSGETSYTRTFTLPVKELPCGTKWSVTASTDPAAANGSDTASGVTPECPSEDGPTKEPRPETSDTPGKVD</sequence>
<keyword evidence="2" id="KW-0723">Serine/threonine-protein kinase</keyword>
<evidence type="ECO:0000256" key="4">
    <source>
        <dbReference type="ARBA" id="ARBA00022741"/>
    </source>
</evidence>
<dbReference type="AlphaFoldDB" id="A0A438MER4"/>
<feature type="domain" description="Protein kinase" evidence="9">
    <location>
        <begin position="8"/>
        <end position="257"/>
    </location>
</feature>
<feature type="binding site" evidence="7">
    <location>
        <position position="37"/>
    </location>
    <ligand>
        <name>ATP</name>
        <dbReference type="ChEBI" id="CHEBI:30616"/>
    </ligand>
</feature>
<dbReference type="PANTHER" id="PTHR43289">
    <property type="entry name" value="MITOGEN-ACTIVATED PROTEIN KINASE KINASE KINASE 20-RELATED"/>
    <property type="match status" value="1"/>
</dbReference>
<keyword evidence="4 7" id="KW-0547">Nucleotide-binding</keyword>
<dbReference type="RefSeq" id="WP_206641769.1">
    <property type="nucleotide sequence ID" value="NZ_SAUN01000001.1"/>
</dbReference>
<evidence type="ECO:0000256" key="8">
    <source>
        <dbReference type="SAM" id="MobiDB-lite"/>
    </source>
</evidence>
<feature type="compositionally biased region" description="Low complexity" evidence="8">
    <location>
        <begin position="396"/>
        <end position="423"/>
    </location>
</feature>
<organism evidence="10 11">
    <name type="scientific">Nonomuraea polychroma</name>
    <dbReference type="NCBI Taxonomy" id="46176"/>
    <lineage>
        <taxon>Bacteria</taxon>
        <taxon>Bacillati</taxon>
        <taxon>Actinomycetota</taxon>
        <taxon>Actinomycetes</taxon>
        <taxon>Streptosporangiales</taxon>
        <taxon>Streptosporangiaceae</taxon>
        <taxon>Nonomuraea</taxon>
    </lineage>
</organism>
<dbReference type="PROSITE" id="PS50011">
    <property type="entry name" value="PROTEIN_KINASE_DOM"/>
    <property type="match status" value="1"/>
</dbReference>